<comment type="caution">
    <text evidence="2">The sequence shown here is derived from an EMBL/GenBank/DDBJ whole genome shotgun (WGS) entry which is preliminary data.</text>
</comment>
<dbReference type="InterPro" id="IPR010315">
    <property type="entry name" value="DUF915_hydro-like"/>
</dbReference>
<dbReference type="Pfam" id="PF06028">
    <property type="entry name" value="DUF915"/>
    <property type="match status" value="1"/>
</dbReference>
<accession>A0A0R1NXB5</accession>
<feature type="transmembrane region" description="Helical" evidence="1">
    <location>
        <begin position="20"/>
        <end position="38"/>
    </location>
</feature>
<dbReference type="EMBL" id="AZEQ01000017">
    <property type="protein sequence ID" value="KRL24657.1"/>
    <property type="molecule type" value="Genomic_DNA"/>
</dbReference>
<evidence type="ECO:0000256" key="1">
    <source>
        <dbReference type="SAM" id="Phobius"/>
    </source>
</evidence>
<organism evidence="2 3">
    <name type="scientific">Limosilactobacillus mucosae DSM 13345</name>
    <dbReference type="NCBI Taxonomy" id="1423771"/>
    <lineage>
        <taxon>Bacteria</taxon>
        <taxon>Bacillati</taxon>
        <taxon>Bacillota</taxon>
        <taxon>Bacilli</taxon>
        <taxon>Lactobacillales</taxon>
        <taxon>Lactobacillaceae</taxon>
        <taxon>Limosilactobacillus</taxon>
    </lineage>
</organism>
<dbReference type="Gene3D" id="3.40.50.1820">
    <property type="entry name" value="alpha/beta hydrolase"/>
    <property type="match status" value="1"/>
</dbReference>
<keyword evidence="1" id="KW-0812">Transmembrane</keyword>
<dbReference type="SUPFAM" id="SSF53474">
    <property type="entry name" value="alpha/beta-Hydrolases"/>
    <property type="match status" value="1"/>
</dbReference>
<dbReference type="InterPro" id="IPR029058">
    <property type="entry name" value="AB_hydrolase_fold"/>
</dbReference>
<keyword evidence="1" id="KW-0472">Membrane</keyword>
<sequence>MMVMLNKKQLVIKIVLKRVWYLVFGIIIIAMAVQLYLLKGTPSQPLNMHRLRSDVSYTGTPTLLIPGQGGNTITFNTFIKRAQNENIAQSAMVVRVSPTGQVRVKGSLKGQKNPLIQILYDWNYNVSFKPQMHQLTQVLIVLHQRYHVKRLNVVAHSYGGTEFLHAYLSNHKLQKEIAFQKIVLLGVPVEESFGTNTKYTAWLFKKSRDAEFKQLLRQVKKARFANNEAVYNIIGKEADQKTDGEVPNIQSQMMATLFKNTSVKYVQRWYPKTTHRQLHEKKAILDYVMQILWGK</sequence>
<dbReference type="PATRIC" id="fig|1423771.3.peg.749"/>
<evidence type="ECO:0000313" key="2">
    <source>
        <dbReference type="EMBL" id="KRL24657.1"/>
    </source>
</evidence>
<keyword evidence="1" id="KW-1133">Transmembrane helix</keyword>
<reference evidence="2 3" key="1">
    <citation type="journal article" date="2015" name="Genome Announc.">
        <title>Expanding the biotechnology potential of lactobacilli through comparative genomics of 213 strains and associated genera.</title>
        <authorList>
            <person name="Sun Z."/>
            <person name="Harris H.M."/>
            <person name="McCann A."/>
            <person name="Guo C."/>
            <person name="Argimon S."/>
            <person name="Zhang W."/>
            <person name="Yang X."/>
            <person name="Jeffery I.B."/>
            <person name="Cooney J.C."/>
            <person name="Kagawa T.F."/>
            <person name="Liu W."/>
            <person name="Song Y."/>
            <person name="Salvetti E."/>
            <person name="Wrobel A."/>
            <person name="Rasinkangas P."/>
            <person name="Parkhill J."/>
            <person name="Rea M.C."/>
            <person name="O'Sullivan O."/>
            <person name="Ritari J."/>
            <person name="Douillard F.P."/>
            <person name="Paul Ross R."/>
            <person name="Yang R."/>
            <person name="Briner A.E."/>
            <person name="Felis G.E."/>
            <person name="de Vos W.M."/>
            <person name="Barrangou R."/>
            <person name="Klaenhammer T.R."/>
            <person name="Caufield P.W."/>
            <person name="Cui Y."/>
            <person name="Zhang H."/>
            <person name="O'Toole P.W."/>
        </authorList>
    </citation>
    <scope>NUCLEOTIDE SEQUENCE [LARGE SCALE GENOMIC DNA]</scope>
    <source>
        <strain evidence="2 3">DSM 13345</strain>
    </source>
</reference>
<proteinExistence type="predicted"/>
<dbReference type="Proteomes" id="UP000050901">
    <property type="component" value="Unassembled WGS sequence"/>
</dbReference>
<dbReference type="AlphaFoldDB" id="A0A0R1NXB5"/>
<evidence type="ECO:0008006" key="4">
    <source>
        <dbReference type="Google" id="ProtNLM"/>
    </source>
</evidence>
<protein>
    <recommendedName>
        <fullName evidence="4">Hydrolase</fullName>
    </recommendedName>
</protein>
<gene>
    <name evidence="2" type="ORF">FC47_GL000742</name>
</gene>
<evidence type="ECO:0000313" key="3">
    <source>
        <dbReference type="Proteomes" id="UP000050901"/>
    </source>
</evidence>
<name>A0A0R1NXB5_LIMMU</name>